<protein>
    <submittedName>
        <fullName evidence="3">OB-fold domain-containing protein</fullName>
    </submittedName>
</protein>
<sequence length="159" mass="17604">MAFVKAGRADVITRPCPPTKRALAWHSMDPRPLPRPNALTAPYWEACRRGELTVQRCRSCGRRVHLPEPVCPHCGGTDLPYEAVSGHGRVHTFSVVHRAFLPGFAIPYVIAWIDLEEGVRAFGGIVGDIAPDDVRIGLPVRVRFDDLPGFGHIPNWRPA</sequence>
<dbReference type="Proteomes" id="UP001501822">
    <property type="component" value="Unassembled WGS sequence"/>
</dbReference>
<evidence type="ECO:0000313" key="4">
    <source>
        <dbReference type="Proteomes" id="UP001501822"/>
    </source>
</evidence>
<evidence type="ECO:0000313" key="3">
    <source>
        <dbReference type="EMBL" id="GAA0364105.1"/>
    </source>
</evidence>
<feature type="domain" description="ChsH2 C-terminal OB-fold" evidence="1">
    <location>
        <begin position="82"/>
        <end position="145"/>
    </location>
</feature>
<dbReference type="SUPFAM" id="SSF50249">
    <property type="entry name" value="Nucleic acid-binding proteins"/>
    <property type="match status" value="1"/>
</dbReference>
<evidence type="ECO:0000259" key="1">
    <source>
        <dbReference type="Pfam" id="PF01796"/>
    </source>
</evidence>
<keyword evidence="4" id="KW-1185">Reference proteome</keyword>
<evidence type="ECO:0000259" key="2">
    <source>
        <dbReference type="Pfam" id="PF12172"/>
    </source>
</evidence>
<dbReference type="Pfam" id="PF01796">
    <property type="entry name" value="OB_ChsH2_C"/>
    <property type="match status" value="1"/>
</dbReference>
<dbReference type="InterPro" id="IPR012340">
    <property type="entry name" value="NA-bd_OB-fold"/>
</dbReference>
<accession>A0ABP3H8M1</accession>
<dbReference type="Pfam" id="PF12172">
    <property type="entry name" value="zf-ChsH2"/>
    <property type="match status" value="1"/>
</dbReference>
<dbReference type="InterPro" id="IPR052513">
    <property type="entry name" value="Thioester_dehydratase-like"/>
</dbReference>
<name>A0ABP3H8M1_9ACTN</name>
<dbReference type="PANTHER" id="PTHR34075:SF5">
    <property type="entry name" value="BLR3430 PROTEIN"/>
    <property type="match status" value="1"/>
</dbReference>
<proteinExistence type="predicted"/>
<reference evidence="4" key="1">
    <citation type="journal article" date="2019" name="Int. J. Syst. Evol. Microbiol.">
        <title>The Global Catalogue of Microorganisms (GCM) 10K type strain sequencing project: providing services to taxonomists for standard genome sequencing and annotation.</title>
        <authorList>
            <consortium name="The Broad Institute Genomics Platform"/>
            <consortium name="The Broad Institute Genome Sequencing Center for Infectious Disease"/>
            <person name="Wu L."/>
            <person name="Ma J."/>
        </authorList>
    </citation>
    <scope>NUCLEOTIDE SEQUENCE [LARGE SCALE GENOMIC DNA]</scope>
    <source>
        <strain evidence="4">JCM 3146</strain>
    </source>
</reference>
<dbReference type="InterPro" id="IPR002878">
    <property type="entry name" value="ChsH2_C"/>
</dbReference>
<dbReference type="InterPro" id="IPR022002">
    <property type="entry name" value="ChsH2_Znr"/>
</dbReference>
<organism evidence="3 4">
    <name type="scientific">Actinoallomurus spadix</name>
    <dbReference type="NCBI Taxonomy" id="79912"/>
    <lineage>
        <taxon>Bacteria</taxon>
        <taxon>Bacillati</taxon>
        <taxon>Actinomycetota</taxon>
        <taxon>Actinomycetes</taxon>
        <taxon>Streptosporangiales</taxon>
        <taxon>Thermomonosporaceae</taxon>
        <taxon>Actinoallomurus</taxon>
    </lineage>
</organism>
<feature type="domain" description="ChsH2 rubredoxin-like zinc ribbon" evidence="2">
    <location>
        <begin position="44"/>
        <end position="79"/>
    </location>
</feature>
<dbReference type="EMBL" id="BAAABM010000064">
    <property type="protein sequence ID" value="GAA0364105.1"/>
    <property type="molecule type" value="Genomic_DNA"/>
</dbReference>
<gene>
    <name evidence="3" type="ORF">GCM10010151_62580</name>
</gene>
<dbReference type="PANTHER" id="PTHR34075">
    <property type="entry name" value="BLR3430 PROTEIN"/>
    <property type="match status" value="1"/>
</dbReference>
<dbReference type="Gene3D" id="6.10.30.10">
    <property type="match status" value="1"/>
</dbReference>
<comment type="caution">
    <text evidence="3">The sequence shown here is derived from an EMBL/GenBank/DDBJ whole genome shotgun (WGS) entry which is preliminary data.</text>
</comment>